<reference evidence="1 2" key="1">
    <citation type="journal article" date="2017" name="Genome Biol. Evol.">
        <title>Phytophthora megakarya and P. palmivora, closely related causal agents of cacao black pod rot, underwent increases in genome sizes and gene numbers by different mechanisms.</title>
        <authorList>
            <person name="Ali S.S."/>
            <person name="Shao J."/>
            <person name="Lary D.J."/>
            <person name="Kronmiller B."/>
            <person name="Shen D."/>
            <person name="Strem M.D."/>
            <person name="Amoako-Attah I."/>
            <person name="Akrofi A.Y."/>
            <person name="Begoude B.A."/>
            <person name="Ten Hoopen G.M."/>
            <person name="Coulibaly K."/>
            <person name="Kebe B.I."/>
            <person name="Melnick R.L."/>
            <person name="Guiltinan M.J."/>
            <person name="Tyler B.M."/>
            <person name="Meinhardt L.W."/>
            <person name="Bailey B.A."/>
        </authorList>
    </citation>
    <scope>NUCLEOTIDE SEQUENCE [LARGE SCALE GENOMIC DNA]</scope>
    <source>
        <strain evidence="2">sbr112.9</strain>
    </source>
</reference>
<dbReference type="EMBL" id="NCKW01009469">
    <property type="protein sequence ID" value="POM67140.1"/>
    <property type="molecule type" value="Genomic_DNA"/>
</dbReference>
<proteinExistence type="predicted"/>
<comment type="caution">
    <text evidence="1">The sequence shown here is derived from an EMBL/GenBank/DDBJ whole genome shotgun (WGS) entry which is preliminary data.</text>
</comment>
<evidence type="ECO:0000313" key="1">
    <source>
        <dbReference type="EMBL" id="POM67140.1"/>
    </source>
</evidence>
<sequence length="343" mass="38742">MFSKIWETYVSRYLGVLDISTRVRLAAFAVSGQLVDSKDTFDGDIKWAQLRDSSLCLLTVRHKNECDIQVSYPLLHSIRSSPKMPPEERHFADSLNDLHQYVDKTTFSTQAWYSWEIFGACFYAVRINALLLLVFETVTLKELLPGAVMDEKTQAISVKLVPMRVFWTADTFDASTTTDISAKSSVIVKIDWTSPGRFVVNGENGKEIEYWQDSAKQCRESCQFLKDRGARLIRGIMNSVGKSNLAEFDVPPDCYIMSRADTREFHGTLSYHPACSPIIPINWAGVTALRTVLEGKPSEVKEVIKLIFEKKRSGGYRDNEERSGDIQSKGCKVQVDAFAQFSS</sequence>
<name>A0A2P4XNK6_9STRA</name>
<accession>A0A2P4XNK6</accession>
<dbReference type="AlphaFoldDB" id="A0A2P4XNK6"/>
<evidence type="ECO:0000313" key="2">
    <source>
        <dbReference type="Proteomes" id="UP000237271"/>
    </source>
</evidence>
<dbReference type="Proteomes" id="UP000237271">
    <property type="component" value="Unassembled WGS sequence"/>
</dbReference>
<gene>
    <name evidence="1" type="ORF">PHPALM_16895</name>
</gene>
<organism evidence="1 2">
    <name type="scientific">Phytophthora palmivora</name>
    <dbReference type="NCBI Taxonomy" id="4796"/>
    <lineage>
        <taxon>Eukaryota</taxon>
        <taxon>Sar</taxon>
        <taxon>Stramenopiles</taxon>
        <taxon>Oomycota</taxon>
        <taxon>Peronosporomycetes</taxon>
        <taxon>Peronosporales</taxon>
        <taxon>Peronosporaceae</taxon>
        <taxon>Phytophthora</taxon>
    </lineage>
</organism>
<protein>
    <submittedName>
        <fullName evidence="1">Crinkler (CRN) family protein</fullName>
    </submittedName>
</protein>
<dbReference type="OrthoDB" id="19885at2759"/>
<keyword evidence="2" id="KW-1185">Reference proteome</keyword>